<feature type="signal peptide" evidence="1">
    <location>
        <begin position="1"/>
        <end position="18"/>
    </location>
</feature>
<keyword evidence="1" id="KW-0732">Signal</keyword>
<dbReference type="Proteomes" id="UP001586593">
    <property type="component" value="Unassembled WGS sequence"/>
</dbReference>
<feature type="chain" id="PRO_5047483395" evidence="1">
    <location>
        <begin position="19"/>
        <end position="240"/>
    </location>
</feature>
<proteinExistence type="predicted"/>
<sequence length="240" mass="24502">MRCPPLLAVLLALRLAEATGSQRPPDAGVLAVSKLLARQDGECTIHSTCSECFGAGNIVCDHVGCFNPDAHEQCCAGAAICVAKDNSCCRDLGGPGVTGKAGAPDATPTFASTAGAPSVTSWSCTADETGEECCQKAPVPLHWCSGQFPQQRCYNSDSQFCCTDGTVCDGSGCCDLFKATTTNPYTAATTAAAADTTSVRGLRTTATPSSTPSPNAGALSRAGWRIIVLVAAGLGLILYL</sequence>
<keyword evidence="3" id="KW-1185">Reference proteome</keyword>
<dbReference type="EMBL" id="JAZHXJ010001069">
    <property type="protein sequence ID" value="KAL1845919.1"/>
    <property type="molecule type" value="Genomic_DNA"/>
</dbReference>
<reference evidence="2 3" key="1">
    <citation type="journal article" date="2024" name="Commun. Biol.">
        <title>Comparative genomic analysis of thermophilic fungi reveals convergent evolutionary adaptations and gene losses.</title>
        <authorList>
            <person name="Steindorff A.S."/>
            <person name="Aguilar-Pontes M.V."/>
            <person name="Robinson A.J."/>
            <person name="Andreopoulos B."/>
            <person name="LaButti K."/>
            <person name="Kuo A."/>
            <person name="Mondo S."/>
            <person name="Riley R."/>
            <person name="Otillar R."/>
            <person name="Haridas S."/>
            <person name="Lipzen A."/>
            <person name="Grimwood J."/>
            <person name="Schmutz J."/>
            <person name="Clum A."/>
            <person name="Reid I.D."/>
            <person name="Moisan M.C."/>
            <person name="Butler G."/>
            <person name="Nguyen T.T.M."/>
            <person name="Dewar K."/>
            <person name="Conant G."/>
            <person name="Drula E."/>
            <person name="Henrissat B."/>
            <person name="Hansel C."/>
            <person name="Singer S."/>
            <person name="Hutchinson M.I."/>
            <person name="de Vries R.P."/>
            <person name="Natvig D.O."/>
            <person name="Powell A.J."/>
            <person name="Tsang A."/>
            <person name="Grigoriev I.V."/>
        </authorList>
    </citation>
    <scope>NUCLEOTIDE SEQUENCE [LARGE SCALE GENOMIC DNA]</scope>
    <source>
        <strain evidence="2 3">ATCC 24622</strain>
    </source>
</reference>
<comment type="caution">
    <text evidence="2">The sequence shown here is derived from an EMBL/GenBank/DDBJ whole genome shotgun (WGS) entry which is preliminary data.</text>
</comment>
<evidence type="ECO:0000313" key="3">
    <source>
        <dbReference type="Proteomes" id="UP001586593"/>
    </source>
</evidence>
<gene>
    <name evidence="2" type="ORF">VTK73DRAFT_415</name>
</gene>
<name>A0ABR3VVB6_9PEZI</name>
<organism evidence="2 3">
    <name type="scientific">Phialemonium thermophilum</name>
    <dbReference type="NCBI Taxonomy" id="223376"/>
    <lineage>
        <taxon>Eukaryota</taxon>
        <taxon>Fungi</taxon>
        <taxon>Dikarya</taxon>
        <taxon>Ascomycota</taxon>
        <taxon>Pezizomycotina</taxon>
        <taxon>Sordariomycetes</taxon>
        <taxon>Sordariomycetidae</taxon>
        <taxon>Cephalothecales</taxon>
        <taxon>Cephalothecaceae</taxon>
        <taxon>Phialemonium</taxon>
    </lineage>
</organism>
<protein>
    <submittedName>
        <fullName evidence="2">Uncharacterized protein</fullName>
    </submittedName>
</protein>
<evidence type="ECO:0000256" key="1">
    <source>
        <dbReference type="SAM" id="SignalP"/>
    </source>
</evidence>
<accession>A0ABR3VVB6</accession>
<evidence type="ECO:0000313" key="2">
    <source>
        <dbReference type="EMBL" id="KAL1845919.1"/>
    </source>
</evidence>